<dbReference type="HAMAP" id="MF_01895">
    <property type="entry name" value="RNase_R"/>
    <property type="match status" value="1"/>
</dbReference>
<dbReference type="InterPro" id="IPR004476">
    <property type="entry name" value="RNase_II/RNase_R"/>
</dbReference>
<dbReference type="PANTHER" id="PTHR23355:SF9">
    <property type="entry name" value="DIS3-LIKE EXONUCLEASE 2"/>
    <property type="match status" value="1"/>
</dbReference>
<dbReference type="PROSITE" id="PS50126">
    <property type="entry name" value="S1"/>
    <property type="match status" value="1"/>
</dbReference>
<keyword evidence="5 8" id="KW-0378">Hydrolase</keyword>
<dbReference type="GO" id="GO:0003723">
    <property type="term" value="F:RNA binding"/>
    <property type="evidence" value="ECO:0007669"/>
    <property type="project" value="UniProtKB-UniRule"/>
</dbReference>
<evidence type="ECO:0000256" key="3">
    <source>
        <dbReference type="ARBA" id="ARBA00022490"/>
    </source>
</evidence>
<comment type="similarity">
    <text evidence="8">Belongs to the RNR ribonuclease family. RNase R subfamily.</text>
</comment>
<dbReference type="EC" id="3.1.13.1" evidence="8"/>
<dbReference type="Pfam" id="PF00575">
    <property type="entry name" value="S1"/>
    <property type="match status" value="1"/>
</dbReference>
<keyword evidence="6 8" id="KW-0269">Exonuclease</keyword>
<dbReference type="GO" id="GO:0008859">
    <property type="term" value="F:exoribonuclease II activity"/>
    <property type="evidence" value="ECO:0007669"/>
    <property type="project" value="UniProtKB-UniRule"/>
</dbReference>
<protein>
    <recommendedName>
        <fullName evidence="8">Ribonuclease R</fullName>
        <shortName evidence="8">RNase R</shortName>
        <ecNumber evidence="8">3.1.13.1</ecNumber>
    </recommendedName>
</protein>
<evidence type="ECO:0000256" key="8">
    <source>
        <dbReference type="HAMAP-Rule" id="MF_01895"/>
    </source>
</evidence>
<dbReference type="OrthoDB" id="9764149at2"/>
<feature type="region of interest" description="Disordered" evidence="9">
    <location>
        <begin position="96"/>
        <end position="120"/>
    </location>
</feature>
<dbReference type="GO" id="GO:0006402">
    <property type="term" value="P:mRNA catabolic process"/>
    <property type="evidence" value="ECO:0007669"/>
    <property type="project" value="TreeGrafter"/>
</dbReference>
<dbReference type="RefSeq" id="WP_145063240.1">
    <property type="nucleotide sequence ID" value="NZ_CP036263.1"/>
</dbReference>
<dbReference type="InterPro" id="IPR013223">
    <property type="entry name" value="RNase_B_OB_dom"/>
</dbReference>
<evidence type="ECO:0000259" key="10">
    <source>
        <dbReference type="PROSITE" id="PS50126"/>
    </source>
</evidence>
<dbReference type="Pfam" id="PF00773">
    <property type="entry name" value="RNB"/>
    <property type="match status" value="1"/>
</dbReference>
<evidence type="ECO:0000313" key="12">
    <source>
        <dbReference type="Proteomes" id="UP000319852"/>
    </source>
</evidence>
<evidence type="ECO:0000256" key="5">
    <source>
        <dbReference type="ARBA" id="ARBA00022801"/>
    </source>
</evidence>
<dbReference type="InterPro" id="IPR003029">
    <property type="entry name" value="S1_domain"/>
</dbReference>
<dbReference type="SUPFAM" id="SSF50249">
    <property type="entry name" value="Nucleic acid-binding proteins"/>
    <property type="match status" value="4"/>
</dbReference>
<feature type="domain" description="S1 motif" evidence="10">
    <location>
        <begin position="639"/>
        <end position="720"/>
    </location>
</feature>
<proteinExistence type="inferred from homology"/>
<comment type="function">
    <text evidence="8">3'-5' exoribonuclease that releases 5'-nucleoside monophosphates and is involved in maturation of structured RNAs.</text>
</comment>
<dbReference type="InterPro" id="IPR050180">
    <property type="entry name" value="RNR_Ribonuclease"/>
</dbReference>
<dbReference type="KEGG" id="amob:HG15A2_45500"/>
<keyword evidence="7 8" id="KW-0694">RNA-binding</keyword>
<evidence type="ECO:0000313" key="11">
    <source>
        <dbReference type="EMBL" id="QDT01208.1"/>
    </source>
</evidence>
<sequence>MPELSDAILRHVNDERYRPVKPKTIAKKLGLEEADVSRVKKEVKRLVREKKLAYGPSHLVCPVKADHPAAKVGEQPAKNKRPKQITGMFRRNASGYGFVRPEGTTKSEGRDSDVFIPANGAGDAASGDTVRIKLDGKMGRKGKPEGRITEVIERANNRFVGTYFEEADQALVQVDGGVFMKPIYVGDPGAKGARTDDKVVMEMVRFPSNVRDGEGVIVEILGQRGQPGVDTLSVIHEFNLPGPFPEDVLEEAREQAVQFDESIPKKRTDFTGETVITIDPDTARDFDDAISLEQLDNGHWVLGVHIADVSHFVQPKTPLDREARDRATSVYLPDRVIPMLPEIISNNLASLQPDRVRYAVTAKIEFNAEGVRIGTDVYKAAIKSCRRFTYEEVDEYLADPKDWKSKLTPQVHQLLGNMHTLAMILRKRRFDKGALELHMPELKIDLDKDGKVSGAHLQENTESHQIIEEFMLAANIAVAERLADEGLIFLRRVHGAPDPRRLKALTEFVKALGLKTDDLQSRFALQKLLDEVKNDPRQHAVNFATLRSMQRAIYSPEDEGHFALASDCYCHFTSPIRRYPDLTIHRLIESLTEGRKPVQEYQQILSLGDHCSEREQRATAAEREITKVKLLDYFEDKVGKKMDGIVTGVESFGLFVTATDIPAEGLVHISSLTDDHYKFDRAGHVLTGFRSGGTFRLGDKVRIEVASVDLDKRELDFRVVKSAKKAKQKGKDKHKKKRR</sequence>
<evidence type="ECO:0000256" key="6">
    <source>
        <dbReference type="ARBA" id="ARBA00022839"/>
    </source>
</evidence>
<evidence type="ECO:0000256" key="7">
    <source>
        <dbReference type="ARBA" id="ARBA00022884"/>
    </source>
</evidence>
<dbReference type="InterPro" id="IPR011805">
    <property type="entry name" value="RNase_R"/>
</dbReference>
<keyword evidence="12" id="KW-1185">Reference proteome</keyword>
<dbReference type="InterPro" id="IPR012340">
    <property type="entry name" value="NA-bd_OB-fold"/>
</dbReference>
<dbReference type="AlphaFoldDB" id="A0A517N2I0"/>
<name>A0A517N2I0_9BACT</name>
<dbReference type="PANTHER" id="PTHR23355">
    <property type="entry name" value="RIBONUCLEASE"/>
    <property type="match status" value="1"/>
</dbReference>
<dbReference type="CDD" id="cd04471">
    <property type="entry name" value="S1_RNase_R"/>
    <property type="match status" value="1"/>
</dbReference>
<dbReference type="SMART" id="SM00955">
    <property type="entry name" value="RNB"/>
    <property type="match status" value="1"/>
</dbReference>
<dbReference type="SMART" id="SM00316">
    <property type="entry name" value="S1"/>
    <property type="match status" value="1"/>
</dbReference>
<evidence type="ECO:0000256" key="9">
    <source>
        <dbReference type="SAM" id="MobiDB-lite"/>
    </source>
</evidence>
<comment type="subcellular location">
    <subcellularLocation>
        <location evidence="2 8">Cytoplasm</location>
    </subcellularLocation>
</comment>
<dbReference type="Gene3D" id="2.40.50.140">
    <property type="entry name" value="Nucleic acid-binding proteins"/>
    <property type="match status" value="2"/>
</dbReference>
<evidence type="ECO:0000256" key="2">
    <source>
        <dbReference type="ARBA" id="ARBA00004496"/>
    </source>
</evidence>
<evidence type="ECO:0000256" key="4">
    <source>
        <dbReference type="ARBA" id="ARBA00022722"/>
    </source>
</evidence>
<dbReference type="InterPro" id="IPR001900">
    <property type="entry name" value="RNase_II/R"/>
</dbReference>
<dbReference type="EMBL" id="CP036263">
    <property type="protein sequence ID" value="QDT01208.1"/>
    <property type="molecule type" value="Genomic_DNA"/>
</dbReference>
<dbReference type="InterPro" id="IPR040476">
    <property type="entry name" value="CSD2"/>
</dbReference>
<dbReference type="Pfam" id="PF17876">
    <property type="entry name" value="CSD2"/>
    <property type="match status" value="1"/>
</dbReference>
<keyword evidence="3 8" id="KW-0963">Cytoplasm</keyword>
<gene>
    <name evidence="8 11" type="primary">rnr</name>
    <name evidence="11" type="ORF">HG15A2_45500</name>
</gene>
<dbReference type="GO" id="GO:0005829">
    <property type="term" value="C:cytosol"/>
    <property type="evidence" value="ECO:0007669"/>
    <property type="project" value="TreeGrafter"/>
</dbReference>
<evidence type="ECO:0000256" key="1">
    <source>
        <dbReference type="ARBA" id="ARBA00001849"/>
    </source>
</evidence>
<dbReference type="NCBIfam" id="TIGR02063">
    <property type="entry name" value="RNase_R"/>
    <property type="match status" value="1"/>
</dbReference>
<organism evidence="11 12">
    <name type="scientific">Adhaeretor mobilis</name>
    <dbReference type="NCBI Taxonomy" id="1930276"/>
    <lineage>
        <taxon>Bacteria</taxon>
        <taxon>Pseudomonadati</taxon>
        <taxon>Planctomycetota</taxon>
        <taxon>Planctomycetia</taxon>
        <taxon>Pirellulales</taxon>
        <taxon>Lacipirellulaceae</taxon>
        <taxon>Adhaeretor</taxon>
    </lineage>
</organism>
<dbReference type="Proteomes" id="UP000319852">
    <property type="component" value="Chromosome"/>
</dbReference>
<dbReference type="Pfam" id="PF08206">
    <property type="entry name" value="OB_RNB"/>
    <property type="match status" value="1"/>
</dbReference>
<comment type="catalytic activity">
    <reaction evidence="1 8">
        <text>Exonucleolytic cleavage in the 3'- to 5'-direction to yield nucleoside 5'-phosphates.</text>
        <dbReference type="EC" id="3.1.13.1"/>
    </reaction>
</comment>
<keyword evidence="4 8" id="KW-0540">Nuclease</keyword>
<feature type="compositionally biased region" description="Basic and acidic residues" evidence="9">
    <location>
        <begin position="103"/>
        <end position="113"/>
    </location>
</feature>
<dbReference type="NCBIfam" id="TIGR00358">
    <property type="entry name" value="3_prime_RNase"/>
    <property type="match status" value="1"/>
</dbReference>
<accession>A0A517N2I0</accession>
<reference evidence="11 12" key="1">
    <citation type="submission" date="2019-02" db="EMBL/GenBank/DDBJ databases">
        <title>Deep-cultivation of Planctomycetes and their phenomic and genomic characterization uncovers novel biology.</title>
        <authorList>
            <person name="Wiegand S."/>
            <person name="Jogler M."/>
            <person name="Boedeker C."/>
            <person name="Pinto D."/>
            <person name="Vollmers J."/>
            <person name="Rivas-Marin E."/>
            <person name="Kohn T."/>
            <person name="Peeters S.H."/>
            <person name="Heuer A."/>
            <person name="Rast P."/>
            <person name="Oberbeckmann S."/>
            <person name="Bunk B."/>
            <person name="Jeske O."/>
            <person name="Meyerdierks A."/>
            <person name="Storesund J.E."/>
            <person name="Kallscheuer N."/>
            <person name="Luecker S."/>
            <person name="Lage O.M."/>
            <person name="Pohl T."/>
            <person name="Merkel B.J."/>
            <person name="Hornburger P."/>
            <person name="Mueller R.-W."/>
            <person name="Bruemmer F."/>
            <person name="Labrenz M."/>
            <person name="Spormann A.M."/>
            <person name="Op den Camp H."/>
            <person name="Overmann J."/>
            <person name="Amann R."/>
            <person name="Jetten M.S.M."/>
            <person name="Mascher T."/>
            <person name="Medema M.H."/>
            <person name="Devos D.P."/>
            <person name="Kaster A.-K."/>
            <person name="Ovreas L."/>
            <person name="Rohde M."/>
            <person name="Galperin M.Y."/>
            <person name="Jogler C."/>
        </authorList>
    </citation>
    <scope>NUCLEOTIDE SEQUENCE [LARGE SCALE GENOMIC DNA]</scope>
    <source>
        <strain evidence="11 12">HG15A2</strain>
    </source>
</reference>